<feature type="compositionally biased region" description="Polar residues" evidence="1">
    <location>
        <begin position="25"/>
        <end position="42"/>
    </location>
</feature>
<organism evidence="2 3">
    <name type="scientific">Bathycoccus prasinos</name>
    <dbReference type="NCBI Taxonomy" id="41875"/>
    <lineage>
        <taxon>Eukaryota</taxon>
        <taxon>Viridiplantae</taxon>
        <taxon>Chlorophyta</taxon>
        <taxon>Mamiellophyceae</taxon>
        <taxon>Mamiellales</taxon>
        <taxon>Bathycoccaceae</taxon>
        <taxon>Bathycoccus</taxon>
    </lineage>
</organism>
<feature type="compositionally biased region" description="Low complexity" evidence="1">
    <location>
        <begin position="99"/>
        <end position="108"/>
    </location>
</feature>
<dbReference type="Proteomes" id="UP000198341">
    <property type="component" value="Chromosome 7"/>
</dbReference>
<accession>K8FHV3</accession>
<evidence type="ECO:0008006" key="4">
    <source>
        <dbReference type="Google" id="ProtNLM"/>
    </source>
</evidence>
<gene>
    <name evidence="2" type="ORF">Bathy07g00750</name>
</gene>
<feature type="compositionally biased region" description="Basic and acidic residues" evidence="1">
    <location>
        <begin position="65"/>
        <end position="74"/>
    </location>
</feature>
<sequence length="771" mass="85759">MISFVSFPGVVLVEAADAAQEVGKRSTSGSAATINEGTNSIVNFHRHHREVRKRLRERKMTTKGQQEDQRKKVDSSLSLSLSSSSSSERKEEKNKNFENNENNLGVEENVGKEEETSNDANVVLVTAGVNKEEDKDKGKNKEAEENKKLTSLFKEISARRRQEILAAMTDFAKTEAEKNGETFADVRPELGKTPAALEEEKKMKEYAKDPSLERKVMIEKIKEEDPMNPNVHAPIRTDEDSIVRIDYGTYDSCDTCELCHLGDAPVDGVEVNKHQEIRGNPGVSKEDMEDESNAKKPVHCKECYGCNVRLSRIIKRAEFKGKSVQVFSGASGAAILKGKILKKDFLLSDDNDFKKNNDEDDDKKDKISAGVNHHEELEEADAEMTVFVKAWCNFGKYAQTPDNPKSGVPSKCSDYDKINLSKYGGKCHVQGGRYRFGDCNFKFISSLDKLAHAANLSSVVPRSWTVEVKSFLPWDGFSTGGHKLQKGVRAQFYEKAPGVSIEAVLGTLDPTVNFGAFKNISHDNVIRAATFDLLFSESDRHGQNVFFSDEGEITLIDSEGAFGESNTMLLPGHQKYEINRIGFSAIVGCGQNCPGEPKPSVSPMATLDYRCHVPRQYVGFEFPSGVEPFLKRIQSMSAKSVVEEFKMTREEHANHLKRTVDEMLSLGFEGAMLSALSRQRGGNGYPIGKYGLQYWYPITKACCGLETCPIHTTRMKEKNIRDDLVTLKKDDPGVEATTLWGDRYEAHATTSPELGLERLKTKVLSSSKSSA</sequence>
<keyword evidence="3" id="KW-1185">Reference proteome</keyword>
<dbReference type="AlphaFoldDB" id="K8FHV3"/>
<dbReference type="EMBL" id="FO082272">
    <property type="protein sequence ID" value="CCO66199.1"/>
    <property type="molecule type" value="Genomic_DNA"/>
</dbReference>
<name>K8FHV3_9CHLO</name>
<feature type="compositionally biased region" description="Basic and acidic residues" evidence="1">
    <location>
        <begin position="130"/>
        <end position="146"/>
    </location>
</feature>
<evidence type="ECO:0000313" key="3">
    <source>
        <dbReference type="Proteomes" id="UP000198341"/>
    </source>
</evidence>
<dbReference type="KEGG" id="bpg:Bathy07g00750"/>
<proteinExistence type="predicted"/>
<feature type="compositionally biased region" description="Low complexity" evidence="1">
    <location>
        <begin position="75"/>
        <end position="86"/>
    </location>
</feature>
<feature type="region of interest" description="Disordered" evidence="1">
    <location>
        <begin position="21"/>
        <end position="146"/>
    </location>
</feature>
<evidence type="ECO:0000313" key="2">
    <source>
        <dbReference type="EMBL" id="CCO66199.1"/>
    </source>
</evidence>
<dbReference type="eggNOG" id="ENOG502SSSJ">
    <property type="taxonomic scope" value="Eukaryota"/>
</dbReference>
<feature type="compositionally biased region" description="Basic residues" evidence="1">
    <location>
        <begin position="44"/>
        <end position="57"/>
    </location>
</feature>
<reference evidence="2 3" key="1">
    <citation type="submission" date="2011-10" db="EMBL/GenBank/DDBJ databases">
        <authorList>
            <person name="Genoscope - CEA"/>
        </authorList>
    </citation>
    <scope>NUCLEOTIDE SEQUENCE [LARGE SCALE GENOMIC DNA]</scope>
    <source>
        <strain evidence="2 3">RCC 1105</strain>
    </source>
</reference>
<dbReference type="RefSeq" id="XP_007512111.1">
    <property type="nucleotide sequence ID" value="XM_007512049.1"/>
</dbReference>
<evidence type="ECO:0000256" key="1">
    <source>
        <dbReference type="SAM" id="MobiDB-lite"/>
    </source>
</evidence>
<dbReference type="GeneID" id="19014565"/>
<feature type="compositionally biased region" description="Basic and acidic residues" evidence="1">
    <location>
        <begin position="87"/>
        <end position="98"/>
    </location>
</feature>
<protein>
    <recommendedName>
        <fullName evidence="4">PI3K/PI4K catalytic domain-containing protein</fullName>
    </recommendedName>
</protein>
<dbReference type="OrthoDB" id="498415at2759"/>